<feature type="domain" description="G5" evidence="2">
    <location>
        <begin position="238"/>
        <end position="318"/>
    </location>
</feature>
<keyword evidence="1" id="KW-0732">Signal</keyword>
<dbReference type="PROSITE" id="PS51109">
    <property type="entry name" value="G5"/>
    <property type="match status" value="1"/>
</dbReference>
<dbReference type="Gene3D" id="2.70.70.10">
    <property type="entry name" value="Glucose Permease (Domain IIA)"/>
    <property type="match status" value="1"/>
</dbReference>
<evidence type="ECO:0000313" key="4">
    <source>
        <dbReference type="EMBL" id="MFC0477439.1"/>
    </source>
</evidence>
<dbReference type="InterPro" id="IPR036779">
    <property type="entry name" value="LysM_dom_sf"/>
</dbReference>
<dbReference type="Pfam" id="PF01476">
    <property type="entry name" value="LysM"/>
    <property type="match status" value="1"/>
</dbReference>
<dbReference type="PROSITE" id="PS51782">
    <property type="entry name" value="LYSM"/>
    <property type="match status" value="1"/>
</dbReference>
<dbReference type="InterPro" id="IPR011098">
    <property type="entry name" value="G5_dom"/>
</dbReference>
<dbReference type="CDD" id="cd00118">
    <property type="entry name" value="LysM"/>
    <property type="match status" value="1"/>
</dbReference>
<dbReference type="Pfam" id="PF01551">
    <property type="entry name" value="Peptidase_M23"/>
    <property type="match status" value="1"/>
</dbReference>
<dbReference type="RefSeq" id="WP_160547503.1">
    <property type="nucleotide sequence ID" value="NZ_JBHLUU010000121.1"/>
</dbReference>
<organism evidence="4 5">
    <name type="scientific">Robertmurraya beringensis</name>
    <dbReference type="NCBI Taxonomy" id="641660"/>
    <lineage>
        <taxon>Bacteria</taxon>
        <taxon>Bacillati</taxon>
        <taxon>Bacillota</taxon>
        <taxon>Bacilli</taxon>
        <taxon>Bacillales</taxon>
        <taxon>Bacillaceae</taxon>
        <taxon>Robertmurraya</taxon>
    </lineage>
</organism>
<gene>
    <name evidence="4" type="ORF">ACFFHF_19790</name>
</gene>
<dbReference type="InterPro" id="IPR050570">
    <property type="entry name" value="Cell_wall_metabolism_enzyme"/>
</dbReference>
<evidence type="ECO:0000313" key="5">
    <source>
        <dbReference type="Proteomes" id="UP001589738"/>
    </source>
</evidence>
<evidence type="ECO:0000256" key="1">
    <source>
        <dbReference type="ARBA" id="ARBA00022729"/>
    </source>
</evidence>
<accession>A0ABV6KVT3</accession>
<reference evidence="4 5" key="1">
    <citation type="submission" date="2024-09" db="EMBL/GenBank/DDBJ databases">
        <authorList>
            <person name="Sun Q."/>
            <person name="Mori K."/>
        </authorList>
    </citation>
    <scope>NUCLEOTIDE SEQUENCE [LARGE SCALE GENOMIC DNA]</scope>
    <source>
        <strain evidence="4 5">CGMCC 1.9126</strain>
    </source>
</reference>
<dbReference type="SMART" id="SM01208">
    <property type="entry name" value="G5"/>
    <property type="match status" value="1"/>
</dbReference>
<feature type="domain" description="LysM" evidence="3">
    <location>
        <begin position="187"/>
        <end position="231"/>
    </location>
</feature>
<sequence>MASNNVIKKILYITSTLLIVSSSISSGEASAKVELQKIYHVYVGNQYIGIVHDIDEAQSAIKQKIQESKNNYPNLEMDTSKEVEFVPENTFQPKEHDQQTIEWINNNIEINAVGQEIRFGDRAVFVASKSDADEVIKTLKSKFTSDGTLTTYISPEPLVEEVKVIPQNVLGVSDAVNSILKGTRENAYHIVEEGEVLGEIINSYDISKEEFFELNSISENSVLKIGQKLLVKSYKPIADVMEEKLVTENEPIPFETEVVEDESLYKGDQKVKQTGSNGEKVIQYKYISKNGQLENKEVVKEDIIKQPVKQIVVKGTKVIPSRGTGTFTWPTVGGYVSSKTGARWGTIHKGTDIARPSELSILSADNGTVTFAGWDGGYGNKIEISHNNGYKTIYAHLSSISVNVGQTVEEGSKIGIMGTTGDSTGVHLHIELYKNGQLKNFLDYVN</sequence>
<dbReference type="InterPro" id="IPR018392">
    <property type="entry name" value="LysM"/>
</dbReference>
<evidence type="ECO:0000259" key="2">
    <source>
        <dbReference type="PROSITE" id="PS51109"/>
    </source>
</evidence>
<dbReference type="EMBL" id="JBHLUU010000121">
    <property type="protein sequence ID" value="MFC0477439.1"/>
    <property type="molecule type" value="Genomic_DNA"/>
</dbReference>
<comment type="caution">
    <text evidence="4">The sequence shown here is derived from an EMBL/GenBank/DDBJ whole genome shotgun (WGS) entry which is preliminary data.</text>
</comment>
<dbReference type="PANTHER" id="PTHR21666">
    <property type="entry name" value="PEPTIDASE-RELATED"/>
    <property type="match status" value="1"/>
</dbReference>
<protein>
    <submittedName>
        <fullName evidence="4">Peptidoglycan DD-metalloendopeptidase family protein</fullName>
    </submittedName>
</protein>
<dbReference type="InterPro" id="IPR011055">
    <property type="entry name" value="Dup_hybrid_motif"/>
</dbReference>
<dbReference type="Proteomes" id="UP001589738">
    <property type="component" value="Unassembled WGS sequence"/>
</dbReference>
<dbReference type="CDD" id="cd12797">
    <property type="entry name" value="M23_peptidase"/>
    <property type="match status" value="1"/>
</dbReference>
<dbReference type="SUPFAM" id="SSF51261">
    <property type="entry name" value="Duplicated hybrid motif"/>
    <property type="match status" value="1"/>
</dbReference>
<proteinExistence type="predicted"/>
<dbReference type="Gene3D" id="3.10.350.10">
    <property type="entry name" value="LysM domain"/>
    <property type="match status" value="1"/>
</dbReference>
<dbReference type="PANTHER" id="PTHR21666:SF270">
    <property type="entry name" value="MUREIN HYDROLASE ACTIVATOR ENVC"/>
    <property type="match status" value="1"/>
</dbReference>
<dbReference type="SMART" id="SM00257">
    <property type="entry name" value="LysM"/>
    <property type="match status" value="1"/>
</dbReference>
<evidence type="ECO:0000259" key="3">
    <source>
        <dbReference type="PROSITE" id="PS51782"/>
    </source>
</evidence>
<name>A0ABV6KVT3_9BACI</name>
<dbReference type="Gene3D" id="2.20.230.10">
    <property type="entry name" value="Resuscitation-promoting factor rpfb"/>
    <property type="match status" value="1"/>
</dbReference>
<keyword evidence="5" id="KW-1185">Reference proteome</keyword>
<dbReference type="Pfam" id="PF07501">
    <property type="entry name" value="G5"/>
    <property type="match status" value="1"/>
</dbReference>
<dbReference type="InterPro" id="IPR016047">
    <property type="entry name" value="M23ase_b-sheet_dom"/>
</dbReference>